<dbReference type="EMBL" id="CP001510">
    <property type="protein sequence ID" value="ACS38116.1"/>
    <property type="molecule type" value="Genomic_DNA"/>
</dbReference>
<organism evidence="2 3">
    <name type="scientific">Methylorubrum extorquens (strain ATCC 14718 / DSM 1338 / JCM 2805 / NCIMB 9133 / AM1)</name>
    <name type="common">Methylobacterium extorquens</name>
    <dbReference type="NCBI Taxonomy" id="272630"/>
    <lineage>
        <taxon>Bacteria</taxon>
        <taxon>Pseudomonadati</taxon>
        <taxon>Pseudomonadota</taxon>
        <taxon>Alphaproteobacteria</taxon>
        <taxon>Hyphomicrobiales</taxon>
        <taxon>Methylobacteriaceae</taxon>
        <taxon>Methylorubrum</taxon>
    </lineage>
</organism>
<dbReference type="InterPro" id="IPR013762">
    <property type="entry name" value="Integrase-like_cat_sf"/>
</dbReference>
<reference evidence="2 3" key="1">
    <citation type="journal article" date="2009" name="PLoS ONE">
        <title>Methylobacterium genome sequences: a reference blueprint to investigate microbial metabolism of C1 compounds from natural and industrial sources.</title>
        <authorList>
            <person name="Vuilleumier S."/>
            <person name="Chistoserdova L."/>
            <person name="Lee M.-C."/>
            <person name="Bringel F."/>
            <person name="Lajus A."/>
            <person name="Zhou Y."/>
            <person name="Gourion B."/>
            <person name="Barbe V."/>
            <person name="Chang J."/>
            <person name="Cruveiller S."/>
            <person name="Dossat C."/>
            <person name="Gillett W."/>
            <person name="Gruffaz C."/>
            <person name="Haugen E."/>
            <person name="Hourcade E."/>
            <person name="Levy R."/>
            <person name="Mangenot S."/>
            <person name="Muller E."/>
            <person name="Nadalig T."/>
            <person name="Pagni M."/>
            <person name="Penny C."/>
            <person name="Peyraud R."/>
            <person name="Robinson D.G."/>
            <person name="Roche D."/>
            <person name="Rouy Z."/>
            <person name="Saenampechek C."/>
            <person name="Salvignol G."/>
            <person name="Vallenet D."/>
            <person name="Wu Z."/>
            <person name="Marx C.J."/>
            <person name="Vorholt J.A."/>
            <person name="Olson M.V."/>
            <person name="Kaul R."/>
            <person name="Weissenbach J."/>
            <person name="Medigue C."/>
            <person name="Lidstrom M.E."/>
        </authorList>
    </citation>
    <scope>NUCLEOTIDE SEQUENCE [LARGE SCALE GENOMIC DNA]</scope>
    <source>
        <strain evidence="3">ATCC 14718 / DSM 1338 / JCM 2805 / NCIMB 9133 / AM1</strain>
    </source>
</reference>
<dbReference type="GO" id="GO:0003677">
    <property type="term" value="F:DNA binding"/>
    <property type="evidence" value="ECO:0007669"/>
    <property type="project" value="InterPro"/>
</dbReference>
<dbReference type="GO" id="GO:0006310">
    <property type="term" value="P:DNA recombination"/>
    <property type="evidence" value="ECO:0007669"/>
    <property type="project" value="InterPro"/>
</dbReference>
<keyword evidence="3" id="KW-1185">Reference proteome</keyword>
<accession>C5B3A3</accession>
<feature type="region of interest" description="Disordered" evidence="1">
    <location>
        <begin position="1"/>
        <end position="33"/>
    </location>
</feature>
<evidence type="ECO:0000256" key="1">
    <source>
        <dbReference type="SAM" id="MobiDB-lite"/>
    </source>
</evidence>
<dbReference type="Gene3D" id="1.10.443.10">
    <property type="entry name" value="Intergrase catalytic core"/>
    <property type="match status" value="1"/>
</dbReference>
<gene>
    <name evidence="2" type="ordered locus">MexAM1_META1p0152</name>
</gene>
<sequence>MVCRARQQALASKPRNGGEDPSGRGRSRRLTSRTVGNVVKRYVAADLNPTAFGPHSLRASYITSAASAART</sequence>
<dbReference type="GO" id="GO:0015074">
    <property type="term" value="P:DNA integration"/>
    <property type="evidence" value="ECO:0007669"/>
    <property type="project" value="InterPro"/>
</dbReference>
<protein>
    <submittedName>
        <fullName evidence="2">Uncharacterized protein</fullName>
    </submittedName>
</protein>
<dbReference type="HOGENOM" id="CLU_2735375_0_0_5"/>
<dbReference type="AlphaFoldDB" id="C5B3A3"/>
<dbReference type="KEGG" id="mea:Mex_1p0152"/>
<dbReference type="Proteomes" id="UP000009081">
    <property type="component" value="Chromosome"/>
</dbReference>
<evidence type="ECO:0000313" key="3">
    <source>
        <dbReference type="Proteomes" id="UP000009081"/>
    </source>
</evidence>
<name>C5B3A3_METEA</name>
<evidence type="ECO:0000313" key="2">
    <source>
        <dbReference type="EMBL" id="ACS38116.1"/>
    </source>
</evidence>
<dbReference type="STRING" id="272630.MexAM1_META1p0152"/>
<proteinExistence type="predicted"/>